<name>A0ABR7Y1L0_9SPHI</name>
<keyword evidence="4" id="KW-1003">Cell membrane</keyword>
<evidence type="ECO:0000256" key="1">
    <source>
        <dbReference type="ARBA" id="ARBA00004651"/>
    </source>
</evidence>
<evidence type="ECO:0000256" key="2">
    <source>
        <dbReference type="ARBA" id="ARBA00007935"/>
    </source>
</evidence>
<dbReference type="SUPFAM" id="SSF81345">
    <property type="entry name" value="ABC transporter involved in vitamin B12 uptake, BtuC"/>
    <property type="match status" value="1"/>
</dbReference>
<feature type="transmembrane region" description="Helical" evidence="8">
    <location>
        <begin position="207"/>
        <end position="226"/>
    </location>
</feature>
<proteinExistence type="inferred from homology"/>
<feature type="transmembrane region" description="Helical" evidence="8">
    <location>
        <begin position="290"/>
        <end position="309"/>
    </location>
</feature>
<keyword evidence="3" id="KW-0813">Transport</keyword>
<keyword evidence="10" id="KW-1185">Reference proteome</keyword>
<keyword evidence="7 8" id="KW-0472">Membrane</keyword>
<evidence type="ECO:0000256" key="6">
    <source>
        <dbReference type="ARBA" id="ARBA00022989"/>
    </source>
</evidence>
<dbReference type="Gene3D" id="1.10.3470.10">
    <property type="entry name" value="ABC transporter involved in vitamin B12 uptake, BtuC"/>
    <property type="match status" value="1"/>
</dbReference>
<feature type="transmembrane region" description="Helical" evidence="8">
    <location>
        <begin position="263"/>
        <end position="284"/>
    </location>
</feature>
<keyword evidence="5 8" id="KW-0812">Transmembrane</keyword>
<protein>
    <submittedName>
        <fullName evidence="9">Iron chelate uptake ABC transporter family permease subunit</fullName>
    </submittedName>
</protein>
<dbReference type="PANTHER" id="PTHR30472">
    <property type="entry name" value="FERRIC ENTEROBACTIN TRANSPORT SYSTEM PERMEASE PROTEIN"/>
    <property type="match status" value="1"/>
</dbReference>
<dbReference type="PANTHER" id="PTHR30472:SF27">
    <property type="entry name" value="PETROBACTIN IMPORT SYSTEM PERMEASE PROTEIN YCLN"/>
    <property type="match status" value="1"/>
</dbReference>
<dbReference type="Pfam" id="PF01032">
    <property type="entry name" value="FecCD"/>
    <property type="match status" value="1"/>
</dbReference>
<accession>A0ABR7Y1L0</accession>
<feature type="transmembrane region" description="Helical" evidence="8">
    <location>
        <begin position="101"/>
        <end position="123"/>
    </location>
</feature>
<feature type="transmembrane region" description="Helical" evidence="8">
    <location>
        <begin position="77"/>
        <end position="95"/>
    </location>
</feature>
<feature type="transmembrane region" description="Helical" evidence="8">
    <location>
        <begin position="132"/>
        <end position="154"/>
    </location>
</feature>
<feature type="transmembrane region" description="Helical" evidence="8">
    <location>
        <begin position="232"/>
        <end position="251"/>
    </location>
</feature>
<keyword evidence="6 8" id="KW-1133">Transmembrane helix</keyword>
<gene>
    <name evidence="9" type="ORF">H8B17_06200</name>
</gene>
<comment type="similarity">
    <text evidence="2">Belongs to the binding-protein-dependent transport system permease family. FecCD subfamily.</text>
</comment>
<dbReference type="Proteomes" id="UP000606494">
    <property type="component" value="Unassembled WGS sequence"/>
</dbReference>
<dbReference type="InterPro" id="IPR000522">
    <property type="entry name" value="ABC_transptr_permease_BtuC"/>
</dbReference>
<feature type="transmembrane region" description="Helical" evidence="8">
    <location>
        <begin position="45"/>
        <end position="65"/>
    </location>
</feature>
<dbReference type="EMBL" id="JACNYK010000001">
    <property type="protein sequence ID" value="MBD1425172.1"/>
    <property type="molecule type" value="Genomic_DNA"/>
</dbReference>
<sequence length="313" mass="34144">MYYTVSVCCILLLAWISLFTGVKDIRVVDLLGDEDKLIVFLISRIPRTLALILIGAGLSISGFIMQQLSQNRFVSPTTSGALESAKMGILFALVFSPEASLMVRMLFALVFTFLSSLLFIWFVEQVKDKNTVFIPLVGIMFGSILASISTFFAYKNNIVQNTQEWLLGDFSSVMQGQYEAIYIILPIVLISYLYAERFTIAGMGKSFATNLGLSYHTVVNIGLVAVSLVVSASVVTVGAIPFVGLIVPNVVRMLIGDNLRRALPLTAFLGAVLLLGCDIIGRLLVFPYEIPIGMTVGVVGGIAFFLLILKKSK</sequence>
<evidence type="ECO:0000313" key="9">
    <source>
        <dbReference type="EMBL" id="MBD1425172.1"/>
    </source>
</evidence>
<dbReference type="CDD" id="cd06550">
    <property type="entry name" value="TM_ABC_iron-siderophores_like"/>
    <property type="match status" value="1"/>
</dbReference>
<organism evidence="9 10">
    <name type="scientific">Sphingobacterium arenae</name>
    <dbReference type="NCBI Taxonomy" id="1280598"/>
    <lineage>
        <taxon>Bacteria</taxon>
        <taxon>Pseudomonadati</taxon>
        <taxon>Bacteroidota</taxon>
        <taxon>Sphingobacteriia</taxon>
        <taxon>Sphingobacteriales</taxon>
        <taxon>Sphingobacteriaceae</taxon>
        <taxon>Sphingobacterium</taxon>
    </lineage>
</organism>
<evidence type="ECO:0000313" key="10">
    <source>
        <dbReference type="Proteomes" id="UP000606494"/>
    </source>
</evidence>
<reference evidence="9 10" key="1">
    <citation type="submission" date="2020-08" db="EMBL/GenBank/DDBJ databases">
        <title>Sphingobacterium sp. DN00404 isolated from aquaculture water.</title>
        <authorList>
            <person name="Zhang M."/>
        </authorList>
    </citation>
    <scope>NUCLEOTIDE SEQUENCE [LARGE SCALE GENOMIC DNA]</scope>
    <source>
        <strain evidence="9 10">KCTC 32294</strain>
    </source>
</reference>
<evidence type="ECO:0000256" key="7">
    <source>
        <dbReference type="ARBA" id="ARBA00023136"/>
    </source>
</evidence>
<evidence type="ECO:0000256" key="3">
    <source>
        <dbReference type="ARBA" id="ARBA00022448"/>
    </source>
</evidence>
<evidence type="ECO:0000256" key="5">
    <source>
        <dbReference type="ARBA" id="ARBA00022692"/>
    </source>
</evidence>
<evidence type="ECO:0000256" key="4">
    <source>
        <dbReference type="ARBA" id="ARBA00022475"/>
    </source>
</evidence>
<dbReference type="InterPro" id="IPR037294">
    <property type="entry name" value="ABC_BtuC-like"/>
</dbReference>
<comment type="caution">
    <text evidence="9">The sequence shown here is derived from an EMBL/GenBank/DDBJ whole genome shotgun (WGS) entry which is preliminary data.</text>
</comment>
<comment type="subcellular location">
    <subcellularLocation>
        <location evidence="1">Cell membrane</location>
        <topology evidence="1">Multi-pass membrane protein</topology>
    </subcellularLocation>
</comment>
<feature type="transmembrane region" description="Helical" evidence="8">
    <location>
        <begin position="174"/>
        <end position="195"/>
    </location>
</feature>
<evidence type="ECO:0000256" key="8">
    <source>
        <dbReference type="SAM" id="Phobius"/>
    </source>
</evidence>